<proteinExistence type="predicted"/>
<evidence type="ECO:0000256" key="1">
    <source>
        <dbReference type="SAM" id="MobiDB-lite"/>
    </source>
</evidence>
<dbReference type="EMBL" id="SMKZ01000077">
    <property type="protein sequence ID" value="TDD97117.1"/>
    <property type="molecule type" value="Genomic_DNA"/>
</dbReference>
<feature type="region of interest" description="Disordered" evidence="1">
    <location>
        <begin position="136"/>
        <end position="160"/>
    </location>
</feature>
<protein>
    <submittedName>
        <fullName evidence="2">Uncharacterized protein</fullName>
    </submittedName>
</protein>
<sequence>MSPVRWLDDPPVPLLDLDLAALEIAPRARIEPSGLCTAVPVVIGERSARPVRGQLAAWGRPRGERRWAYALVLWPDRREDDHGRLAWTWRWGWCAFDRRQLRRAHRSETVRGGSAYHEGISAAIRRAMPAGVDLTPRFDPTSGVDLPAGTELDGSPGGAP</sequence>
<name>A0A4V2YZG7_9ACTN</name>
<dbReference type="OrthoDB" id="5190641at2"/>
<comment type="caution">
    <text evidence="2">The sequence shown here is derived from an EMBL/GenBank/DDBJ whole genome shotgun (WGS) entry which is preliminary data.</text>
</comment>
<evidence type="ECO:0000313" key="2">
    <source>
        <dbReference type="EMBL" id="TDD97117.1"/>
    </source>
</evidence>
<reference evidence="2 3" key="1">
    <citation type="submission" date="2019-03" db="EMBL/GenBank/DDBJ databases">
        <title>Draft genome sequences of novel Actinobacteria.</title>
        <authorList>
            <person name="Sahin N."/>
            <person name="Ay H."/>
            <person name="Saygin H."/>
        </authorList>
    </citation>
    <scope>NUCLEOTIDE SEQUENCE [LARGE SCALE GENOMIC DNA]</scope>
    <source>
        <strain evidence="2 3">5K138</strain>
    </source>
</reference>
<dbReference type="AlphaFoldDB" id="A0A4V2YZG7"/>
<accession>A0A4V2YZG7</accession>
<dbReference type="InParanoid" id="A0A4V2YZG7"/>
<organism evidence="2 3">
    <name type="scientific">Jiangella asiatica</name>
    <dbReference type="NCBI Taxonomy" id="2530372"/>
    <lineage>
        <taxon>Bacteria</taxon>
        <taxon>Bacillati</taxon>
        <taxon>Actinomycetota</taxon>
        <taxon>Actinomycetes</taxon>
        <taxon>Jiangellales</taxon>
        <taxon>Jiangellaceae</taxon>
        <taxon>Jiangella</taxon>
    </lineage>
</organism>
<keyword evidence="3" id="KW-1185">Reference proteome</keyword>
<dbReference type="RefSeq" id="WP_131901571.1">
    <property type="nucleotide sequence ID" value="NZ_SMKZ01000077.1"/>
</dbReference>
<gene>
    <name evidence="2" type="ORF">E1269_29960</name>
</gene>
<evidence type="ECO:0000313" key="3">
    <source>
        <dbReference type="Proteomes" id="UP000294739"/>
    </source>
</evidence>
<dbReference type="Proteomes" id="UP000294739">
    <property type="component" value="Unassembled WGS sequence"/>
</dbReference>